<gene>
    <name evidence="2 3" type="primary">rbfA</name>
    <name evidence="3" type="ORF">KIMC2_08170</name>
</gene>
<dbReference type="Gene3D" id="3.30.300.20">
    <property type="match status" value="1"/>
</dbReference>
<comment type="subcellular location">
    <subcellularLocation>
        <location evidence="2">Cytoplasm</location>
    </subcellularLocation>
</comment>
<keyword evidence="4" id="KW-1185">Reference proteome</keyword>
<dbReference type="HAMAP" id="MF_00003">
    <property type="entry name" value="RbfA"/>
    <property type="match status" value="1"/>
</dbReference>
<comment type="subunit">
    <text evidence="2">Monomer. Binds 30S ribosomal subunits, but not 50S ribosomal subunits or 70S ribosomes.</text>
</comment>
<dbReference type="SUPFAM" id="SSF89919">
    <property type="entry name" value="Ribosome-binding factor A, RbfA"/>
    <property type="match status" value="1"/>
</dbReference>
<accession>A0AAU9D1U6</accession>
<dbReference type="InterPro" id="IPR000238">
    <property type="entry name" value="RbfA"/>
</dbReference>
<evidence type="ECO:0000313" key="3">
    <source>
        <dbReference type="EMBL" id="BDR56255.1"/>
    </source>
</evidence>
<evidence type="ECO:0000256" key="2">
    <source>
        <dbReference type="HAMAP-Rule" id="MF_00003"/>
    </source>
</evidence>
<name>A0AAU9D1U6_9LACO</name>
<dbReference type="GO" id="GO:0005829">
    <property type="term" value="C:cytosol"/>
    <property type="evidence" value="ECO:0007669"/>
    <property type="project" value="TreeGrafter"/>
</dbReference>
<dbReference type="GO" id="GO:0030490">
    <property type="term" value="P:maturation of SSU-rRNA"/>
    <property type="evidence" value="ECO:0007669"/>
    <property type="project" value="UniProtKB-UniRule"/>
</dbReference>
<keyword evidence="2" id="KW-0963">Cytoplasm</keyword>
<dbReference type="EMBL" id="AP026801">
    <property type="protein sequence ID" value="BDR56255.1"/>
    <property type="molecule type" value="Genomic_DNA"/>
</dbReference>
<protein>
    <recommendedName>
        <fullName evidence="2">Ribosome-binding factor A</fullName>
    </recommendedName>
</protein>
<dbReference type="KEGG" id="xak:KIMC2_08170"/>
<dbReference type="PANTHER" id="PTHR33515">
    <property type="entry name" value="RIBOSOME-BINDING FACTOR A, CHLOROPLASTIC-RELATED"/>
    <property type="match status" value="1"/>
</dbReference>
<dbReference type="InterPro" id="IPR023799">
    <property type="entry name" value="RbfA_dom_sf"/>
</dbReference>
<evidence type="ECO:0000256" key="1">
    <source>
        <dbReference type="ARBA" id="ARBA00022517"/>
    </source>
</evidence>
<reference evidence="3 4" key="1">
    <citation type="journal article" date="2023" name="Microbiol. Spectr.">
        <title>Symbiosis of Carpenter Bees with Uncharacterized Lactic Acid Bacteria Showing NAD Auxotrophy.</title>
        <authorList>
            <person name="Kawasaki S."/>
            <person name="Ozawa K."/>
            <person name="Mori T."/>
            <person name="Yamamoto A."/>
            <person name="Ito M."/>
            <person name="Ohkuma M."/>
            <person name="Sakamoto M."/>
            <person name="Matsutani M."/>
        </authorList>
    </citation>
    <scope>NUCLEOTIDE SEQUENCE [LARGE SCALE GENOMIC DNA]</scope>
    <source>
        <strain evidence="3 4">KimC2</strain>
    </source>
</reference>
<keyword evidence="1 2" id="KW-0690">Ribosome biogenesis</keyword>
<sequence>MKYRVDRLENEILKSVGEIIIQDLNDPRLDGVTITGVDLSNDLKNAKIYYSFLGHLASTAEKTQKGLNQAKKRIRYLLGKKMSIRQIPQIEFMHDESFDYADKINKIINQLDDESEQNL</sequence>
<dbReference type="RefSeq" id="WP_317698152.1">
    <property type="nucleotide sequence ID" value="NZ_AP026801.1"/>
</dbReference>
<proteinExistence type="inferred from homology"/>
<dbReference type="PANTHER" id="PTHR33515:SF1">
    <property type="entry name" value="RIBOSOME-BINDING FACTOR A, CHLOROPLASTIC-RELATED"/>
    <property type="match status" value="1"/>
</dbReference>
<dbReference type="GO" id="GO:0043024">
    <property type="term" value="F:ribosomal small subunit binding"/>
    <property type="evidence" value="ECO:0007669"/>
    <property type="project" value="TreeGrafter"/>
</dbReference>
<dbReference type="Pfam" id="PF02033">
    <property type="entry name" value="RBFA"/>
    <property type="match status" value="1"/>
</dbReference>
<dbReference type="PROSITE" id="PS01319">
    <property type="entry name" value="RBFA"/>
    <property type="match status" value="1"/>
</dbReference>
<comment type="similarity">
    <text evidence="2">Belongs to the RbfA family.</text>
</comment>
<dbReference type="InterPro" id="IPR020053">
    <property type="entry name" value="Ribosome-bd_factorA_CS"/>
</dbReference>
<dbReference type="AlphaFoldDB" id="A0AAU9D1U6"/>
<dbReference type="NCBIfam" id="TIGR00082">
    <property type="entry name" value="rbfA"/>
    <property type="match status" value="1"/>
</dbReference>
<comment type="function">
    <text evidence="2">One of several proteins that assist in the late maturation steps of the functional core of the 30S ribosomal subunit. Associates with free 30S ribosomal subunits (but not with 30S subunits that are part of 70S ribosomes or polysomes). Required for efficient processing of 16S rRNA. May interact with the 5'-terminal helix region of 16S rRNA.</text>
</comment>
<organism evidence="3 4">
    <name type="scientific">Xylocopilactobacillus apis</name>
    <dbReference type="NCBI Taxonomy" id="2932183"/>
    <lineage>
        <taxon>Bacteria</taxon>
        <taxon>Bacillati</taxon>
        <taxon>Bacillota</taxon>
        <taxon>Bacilli</taxon>
        <taxon>Lactobacillales</taxon>
        <taxon>Lactobacillaceae</taxon>
        <taxon>Xylocopilactobacillus</taxon>
    </lineage>
</organism>
<evidence type="ECO:0000313" key="4">
    <source>
        <dbReference type="Proteomes" id="UP001321804"/>
    </source>
</evidence>
<dbReference type="InterPro" id="IPR015946">
    <property type="entry name" value="KH_dom-like_a/b"/>
</dbReference>
<dbReference type="Proteomes" id="UP001321804">
    <property type="component" value="Chromosome"/>
</dbReference>